<evidence type="ECO:0000313" key="15">
    <source>
        <dbReference type="Proteomes" id="UP000023541"/>
    </source>
</evidence>
<evidence type="ECO:0000256" key="10">
    <source>
        <dbReference type="PIRNR" id="PIRNR003097"/>
    </source>
</evidence>
<dbReference type="PANTHER" id="PTHR47755:SF1">
    <property type="entry name" value="CELL DIVISION PROTEIN FTSX"/>
    <property type="match status" value="1"/>
</dbReference>
<dbReference type="PIRSF" id="PIRSF003097">
    <property type="entry name" value="FtsX"/>
    <property type="match status" value="1"/>
</dbReference>
<evidence type="ECO:0000256" key="5">
    <source>
        <dbReference type="ARBA" id="ARBA00022618"/>
    </source>
</evidence>
<evidence type="ECO:0000259" key="12">
    <source>
        <dbReference type="Pfam" id="PF02687"/>
    </source>
</evidence>
<evidence type="ECO:0000256" key="9">
    <source>
        <dbReference type="ARBA" id="ARBA00023306"/>
    </source>
</evidence>
<keyword evidence="7 11" id="KW-1133">Transmembrane helix</keyword>
<dbReference type="Proteomes" id="UP000023541">
    <property type="component" value="Unassembled WGS sequence"/>
</dbReference>
<dbReference type="InterPro" id="IPR040690">
    <property type="entry name" value="FtsX_ECD"/>
</dbReference>
<evidence type="ECO:0000256" key="6">
    <source>
        <dbReference type="ARBA" id="ARBA00022692"/>
    </source>
</evidence>
<evidence type="ECO:0000313" key="14">
    <source>
        <dbReference type="EMBL" id="EZH74830.1"/>
    </source>
</evidence>
<feature type="domain" description="FtsX extracellular" evidence="13">
    <location>
        <begin position="53"/>
        <end position="146"/>
    </location>
</feature>
<feature type="domain" description="ABC3 transporter permease C-terminal" evidence="12">
    <location>
        <begin position="169"/>
        <end position="280"/>
    </location>
</feature>
<dbReference type="GO" id="GO:0051301">
    <property type="term" value="P:cell division"/>
    <property type="evidence" value="ECO:0007669"/>
    <property type="project" value="UniProtKB-KW"/>
</dbReference>
<dbReference type="eggNOG" id="COG2177">
    <property type="taxonomic scope" value="Bacteria"/>
</dbReference>
<feature type="transmembrane region" description="Helical" evidence="11">
    <location>
        <begin position="12"/>
        <end position="39"/>
    </location>
</feature>
<evidence type="ECO:0000256" key="7">
    <source>
        <dbReference type="ARBA" id="ARBA00022989"/>
    </source>
</evidence>
<evidence type="ECO:0000256" key="11">
    <source>
        <dbReference type="SAM" id="Phobius"/>
    </source>
</evidence>
<evidence type="ECO:0000256" key="3">
    <source>
        <dbReference type="ARBA" id="ARBA00021907"/>
    </source>
</evidence>
<evidence type="ECO:0000256" key="4">
    <source>
        <dbReference type="ARBA" id="ARBA00022475"/>
    </source>
</evidence>
<dbReference type="Pfam" id="PF02687">
    <property type="entry name" value="FtsX"/>
    <property type="match status" value="1"/>
</dbReference>
<dbReference type="RefSeq" id="WP_034239670.1">
    <property type="nucleotide sequence ID" value="NZ_AQRA01000002.1"/>
</dbReference>
<gene>
    <name evidence="14" type="ORF">ATO12_08815</name>
</gene>
<name>A0A023BXV2_9FLAO</name>
<comment type="caution">
    <text evidence="14">The sequence shown here is derived from an EMBL/GenBank/DDBJ whole genome shotgun (WGS) entry which is preliminary data.</text>
</comment>
<comment type="similarity">
    <text evidence="2 10">Belongs to the ABC-4 integral membrane protein family. FtsX subfamily.</text>
</comment>
<feature type="transmembrane region" description="Helical" evidence="11">
    <location>
        <begin position="221"/>
        <end position="241"/>
    </location>
</feature>
<keyword evidence="6 11" id="KW-0812">Transmembrane</keyword>
<dbReference type="GO" id="GO:0005886">
    <property type="term" value="C:plasma membrane"/>
    <property type="evidence" value="ECO:0007669"/>
    <property type="project" value="UniProtKB-SubCell"/>
</dbReference>
<dbReference type="PANTHER" id="PTHR47755">
    <property type="entry name" value="CELL DIVISION PROTEIN FTSX"/>
    <property type="match status" value="1"/>
</dbReference>
<dbReference type="EMBL" id="AQRA01000002">
    <property type="protein sequence ID" value="EZH74830.1"/>
    <property type="molecule type" value="Genomic_DNA"/>
</dbReference>
<dbReference type="InterPro" id="IPR004513">
    <property type="entry name" value="FtsX"/>
</dbReference>
<evidence type="ECO:0000256" key="8">
    <source>
        <dbReference type="ARBA" id="ARBA00023136"/>
    </source>
</evidence>
<dbReference type="STRING" id="1317122.ATO12_08815"/>
<dbReference type="OrthoDB" id="9813411at2"/>
<comment type="function">
    <text evidence="10">Required for cell division and gliding motility.</text>
</comment>
<protein>
    <recommendedName>
        <fullName evidence="3 10">Cell division protein FtsX</fullName>
    </recommendedName>
</protein>
<reference evidence="14 15" key="1">
    <citation type="submission" date="2014-04" db="EMBL/GenBank/DDBJ databases">
        <title>Aquimarina sp. 22II-S11-z7 Genome Sequencing.</title>
        <authorList>
            <person name="Lai Q."/>
        </authorList>
    </citation>
    <scope>NUCLEOTIDE SEQUENCE [LARGE SCALE GENOMIC DNA]</scope>
    <source>
        <strain evidence="14 15">22II-S11-z7</strain>
    </source>
</reference>
<evidence type="ECO:0000256" key="1">
    <source>
        <dbReference type="ARBA" id="ARBA00004651"/>
    </source>
</evidence>
<dbReference type="InterPro" id="IPR003838">
    <property type="entry name" value="ABC3_permease_C"/>
</dbReference>
<evidence type="ECO:0000256" key="2">
    <source>
        <dbReference type="ARBA" id="ARBA00007379"/>
    </source>
</evidence>
<keyword evidence="8 10" id="KW-0472">Membrane</keyword>
<comment type="subcellular location">
    <subcellularLocation>
        <location evidence="10">Cell inner membrane</location>
    </subcellularLocation>
    <subcellularLocation>
        <location evidence="1">Cell membrane</location>
        <topology evidence="1">Multi-pass membrane protein</topology>
    </subcellularLocation>
</comment>
<accession>A0A023BXV2</accession>
<dbReference type="Pfam" id="PF18075">
    <property type="entry name" value="FtsX_ECD"/>
    <property type="match status" value="1"/>
</dbReference>
<sequence length="292" mass="33303">MSSSFEKYQKRRLISSYFSVVISISLVLFLLGLLGLLVLNTKKVADHFKEKIALTIYLKDTAKDVEIKQLEKTLALAEYTKSTAFISKDQAAEEHSKDIGENFMDFLGYNPLQNSIDVYLKADFVDQAKIEEINASIIKKDFVDEVIYDKPLISLLNDNIKRISFWVLLISGIFTFIAVLLINSSIRLSVYSKRFIIKTMQMVGATKKFIRKPFVWKSVRLGMIGAIVALIGVGIVLYYLNKTFPELALLDDKILLIILFAGIFGIGVLITWISTFFATQRFLNLRTDELYY</sequence>
<feature type="transmembrane region" description="Helical" evidence="11">
    <location>
        <begin position="253"/>
        <end position="278"/>
    </location>
</feature>
<keyword evidence="4 10" id="KW-1003">Cell membrane</keyword>
<organism evidence="14 15">
    <name type="scientific">Aquimarina atlantica</name>
    <dbReference type="NCBI Taxonomy" id="1317122"/>
    <lineage>
        <taxon>Bacteria</taxon>
        <taxon>Pseudomonadati</taxon>
        <taxon>Bacteroidota</taxon>
        <taxon>Flavobacteriia</taxon>
        <taxon>Flavobacteriales</taxon>
        <taxon>Flavobacteriaceae</taxon>
        <taxon>Aquimarina</taxon>
    </lineage>
</organism>
<dbReference type="AlphaFoldDB" id="A0A023BXV2"/>
<proteinExistence type="inferred from homology"/>
<evidence type="ECO:0000259" key="13">
    <source>
        <dbReference type="Pfam" id="PF18075"/>
    </source>
</evidence>
<feature type="transmembrane region" description="Helical" evidence="11">
    <location>
        <begin position="163"/>
        <end position="186"/>
    </location>
</feature>
<dbReference type="Gene3D" id="3.30.70.3040">
    <property type="match status" value="1"/>
</dbReference>
<keyword evidence="9 10" id="KW-0131">Cell cycle</keyword>
<keyword evidence="15" id="KW-1185">Reference proteome</keyword>
<keyword evidence="10" id="KW-0997">Cell inner membrane</keyword>
<keyword evidence="5 10" id="KW-0132">Cell division</keyword>